<dbReference type="InterPro" id="IPR023335">
    <property type="entry name" value="ATP12_ortho_dom_sf"/>
</dbReference>
<dbReference type="InterPro" id="IPR011419">
    <property type="entry name" value="ATP12_ATP_synth-F1-assembly"/>
</dbReference>
<evidence type="ECO:0000313" key="5">
    <source>
        <dbReference type="Proteomes" id="UP000785783"/>
    </source>
</evidence>
<comment type="similarity">
    <text evidence="1">Belongs to the ATP12 family.</text>
</comment>
<dbReference type="InterPro" id="IPR042272">
    <property type="entry name" value="ATP12_ATP_synth-F1-assembly_N"/>
</dbReference>
<dbReference type="Gene3D" id="3.30.2180.10">
    <property type="entry name" value="ATP12-like"/>
    <property type="match status" value="1"/>
</dbReference>
<gene>
    <name evidence="4" type="ORF">ISQ19_01290</name>
</gene>
<evidence type="ECO:0000313" key="4">
    <source>
        <dbReference type="EMBL" id="MBL6761313.1"/>
    </source>
</evidence>
<comment type="caution">
    <text evidence="4">The sequence shown here is derived from an EMBL/GenBank/DDBJ whole genome shotgun (WGS) entry which is preliminary data.</text>
</comment>
<protein>
    <submittedName>
        <fullName evidence="4">ATPase</fullName>
    </submittedName>
</protein>
<organism evidence="4 5">
    <name type="scientific">PS1 clade bacterium</name>
    <dbReference type="NCBI Taxonomy" id="2175152"/>
    <lineage>
        <taxon>Bacteria</taxon>
        <taxon>Pseudomonadati</taxon>
        <taxon>Pseudomonadota</taxon>
        <taxon>Alphaproteobacteria</taxon>
        <taxon>PS1 clade</taxon>
    </lineage>
</organism>
<evidence type="ECO:0000256" key="2">
    <source>
        <dbReference type="ARBA" id="ARBA00022946"/>
    </source>
</evidence>
<evidence type="ECO:0000256" key="3">
    <source>
        <dbReference type="ARBA" id="ARBA00023186"/>
    </source>
</evidence>
<dbReference type="Pfam" id="PF07542">
    <property type="entry name" value="ATP12"/>
    <property type="match status" value="1"/>
</dbReference>
<sequence>MAKRFYKDVRVEARDSGFVVLLDAHELKSPAKKPLHLPTHKLAQMTADEWQAQQDEINPHAMPIMRLVSTAHDRVAELPAETAAAFAAYIMSDLLCYRAEHPDTLVQKQAENWDPLLDWTKSRFDVSLTVTAGILPVQQPEANRQRFITAAGDEPFRLTGLAHLAALLGSAILPMALDEAHITPRQAYELGFLDDLHQMEEWGVDAEAQARLDKIELEIATVAGYLSAL</sequence>
<reference evidence="4" key="1">
    <citation type="submission" date="2020-10" db="EMBL/GenBank/DDBJ databases">
        <title>Microbiome of the Black Sea water column analyzed by genome centric metagenomics.</title>
        <authorList>
            <person name="Cabello-Yeves P.J."/>
            <person name="Callieri C."/>
            <person name="Picazo A."/>
            <person name="Mehrshad M."/>
            <person name="Haro-Moreno J.M."/>
            <person name="Roda-Garcia J."/>
            <person name="Dzembekova N."/>
            <person name="Slabakova V."/>
            <person name="Slabakova N."/>
            <person name="Moncheva S."/>
            <person name="Rodriguez-Valera F."/>
        </authorList>
    </citation>
    <scope>NUCLEOTIDE SEQUENCE</scope>
    <source>
        <strain evidence="4">BS307-5m-G5</strain>
    </source>
</reference>
<dbReference type="Proteomes" id="UP000785783">
    <property type="component" value="Unassembled WGS sequence"/>
</dbReference>
<dbReference type="EMBL" id="JADHOK010000008">
    <property type="protein sequence ID" value="MBL6761313.1"/>
    <property type="molecule type" value="Genomic_DNA"/>
</dbReference>
<dbReference type="PANTHER" id="PTHR21013">
    <property type="entry name" value="ATP SYNTHASE MITOCHONDRIAL F1 COMPLEX ASSEMBLY FACTOR 2/ATP12 PROTEIN, MITOCHONDRIAL PRECURSOR"/>
    <property type="match status" value="1"/>
</dbReference>
<dbReference type="PANTHER" id="PTHR21013:SF10">
    <property type="entry name" value="ATP SYNTHASE MITOCHONDRIAL F1 COMPLEX ASSEMBLY FACTOR 2"/>
    <property type="match status" value="1"/>
</dbReference>
<dbReference type="SUPFAM" id="SSF160909">
    <property type="entry name" value="ATP12-like"/>
    <property type="match status" value="1"/>
</dbReference>
<dbReference type="AlphaFoldDB" id="A0A937HJ19"/>
<name>A0A937HJ19_9PROT</name>
<evidence type="ECO:0000256" key="1">
    <source>
        <dbReference type="ARBA" id="ARBA00008231"/>
    </source>
</evidence>
<dbReference type="Gene3D" id="1.10.3580.10">
    <property type="entry name" value="ATP12 ATPase"/>
    <property type="match status" value="1"/>
</dbReference>
<keyword evidence="3" id="KW-0143">Chaperone</keyword>
<proteinExistence type="inferred from homology"/>
<keyword evidence="2" id="KW-0809">Transit peptide</keyword>
<accession>A0A937HJ19</accession>
<dbReference type="GO" id="GO:0043461">
    <property type="term" value="P:proton-transporting ATP synthase complex assembly"/>
    <property type="evidence" value="ECO:0007669"/>
    <property type="project" value="InterPro"/>
</dbReference>